<evidence type="ECO:0000259" key="2">
    <source>
        <dbReference type="Pfam" id="PF01757"/>
    </source>
</evidence>
<reference evidence="4" key="1">
    <citation type="submission" date="2021-08" db="EMBL/GenBank/DDBJ databases">
        <title>Flavobacterium sp. strain CC-SYL302.</title>
        <authorList>
            <person name="Lin S.-Y."/>
            <person name="Lee T.-H."/>
            <person name="Young C.-C."/>
        </authorList>
    </citation>
    <scope>NUCLEOTIDE SEQUENCE</scope>
    <source>
        <strain evidence="4">CC-SYL302</strain>
    </source>
</reference>
<dbReference type="Pfam" id="PF01757">
    <property type="entry name" value="Acyl_transf_3"/>
    <property type="match status" value="1"/>
</dbReference>
<feature type="transmembrane region" description="Helical" evidence="1">
    <location>
        <begin position="309"/>
        <end position="327"/>
    </location>
</feature>
<dbReference type="InterPro" id="IPR043968">
    <property type="entry name" value="SGNH"/>
</dbReference>
<evidence type="ECO:0000313" key="4">
    <source>
        <dbReference type="EMBL" id="UYW01573.1"/>
    </source>
</evidence>
<dbReference type="Pfam" id="PF19040">
    <property type="entry name" value="SGNH"/>
    <property type="match status" value="1"/>
</dbReference>
<feature type="transmembrane region" description="Helical" evidence="1">
    <location>
        <begin position="242"/>
        <end position="260"/>
    </location>
</feature>
<evidence type="ECO:0000259" key="3">
    <source>
        <dbReference type="Pfam" id="PF19040"/>
    </source>
</evidence>
<feature type="transmembrane region" description="Helical" evidence="1">
    <location>
        <begin position="35"/>
        <end position="54"/>
    </location>
</feature>
<dbReference type="InterPro" id="IPR002656">
    <property type="entry name" value="Acyl_transf_3_dom"/>
</dbReference>
<organism evidence="4 5">
    <name type="scientific">Flavobacterium agricola</name>
    <dbReference type="NCBI Taxonomy" id="2870839"/>
    <lineage>
        <taxon>Bacteria</taxon>
        <taxon>Pseudomonadati</taxon>
        <taxon>Bacteroidota</taxon>
        <taxon>Flavobacteriia</taxon>
        <taxon>Flavobacteriales</taxon>
        <taxon>Flavobacteriaceae</taxon>
        <taxon>Flavobacterium</taxon>
    </lineage>
</organism>
<feature type="transmembrane region" description="Helical" evidence="1">
    <location>
        <begin position="219"/>
        <end position="236"/>
    </location>
</feature>
<accession>A0ABY6M2N7</accession>
<feature type="transmembrane region" description="Helical" evidence="1">
    <location>
        <begin position="339"/>
        <end position="357"/>
    </location>
</feature>
<dbReference type="PANTHER" id="PTHR23028">
    <property type="entry name" value="ACETYLTRANSFERASE"/>
    <property type="match status" value="1"/>
</dbReference>
<name>A0ABY6M2N7_9FLAO</name>
<keyword evidence="4" id="KW-0012">Acyltransferase</keyword>
<keyword evidence="4" id="KW-0808">Transferase</keyword>
<keyword evidence="1" id="KW-1133">Transmembrane helix</keyword>
<keyword evidence="1" id="KW-0812">Transmembrane</keyword>
<feature type="transmembrane region" description="Helical" evidence="1">
    <location>
        <begin position="185"/>
        <end position="207"/>
    </location>
</feature>
<gene>
    <name evidence="4" type="ORF">K5I29_01190</name>
</gene>
<feature type="domain" description="SGNH" evidence="3">
    <location>
        <begin position="388"/>
        <end position="592"/>
    </location>
</feature>
<keyword evidence="1" id="KW-0472">Membrane</keyword>
<dbReference type="EMBL" id="CP081495">
    <property type="protein sequence ID" value="UYW01573.1"/>
    <property type="molecule type" value="Genomic_DNA"/>
</dbReference>
<sequence length="611" mass="71215">MQFRNDIQGLRALAFLSVFIFHLNLNWLPGGFLGVDLFFVLSGYLMTSITISDIDKDRFTFVNFYRKRMKRILPAYYIMLLVVCFFGITSLLYIDLNAFFRSLKYSMLFVSNLIFSEGNSYFGAKLSENPFLHTWSLSLEMQFYFILPLIIYFFKRQLKIIFVILILLFTLYSSYNIYILDNKSLMYFSLGARIPEFLIGSLYAILFTKKLDLGTYKNNLFAILSLLIFLICIFLMNEDSNFPGVLVLIPCIAISNLLVLKENIISKFLSNKVLVVVGTYSYSLYLWHWPIMAFIRYKNNSYDLSGLEIFLTVFLTLTLSWLSYKFIESYAKSFSDLKTILCFGTLFVGIFIISFKFKDIKSINVIDKLYCEPYFGEKSHYNGFVEKFGNSKLNDKIVLLGDSHALMLKPFFDTLGKRNGFSLKSLTNDSFLAFPNVKKEDIIDKSLYGLYDKSRANVSKIETLVQDNELIIINVIDFKRYPSYKKAIDSLANTIRPNQKILLINTFPLIDKNPIRENRGIINKGLSKIKKIENQENFDFIKKLDDTHDNLYFYDLSKSSIFITPGYINDTVAYYDDKHINTYGSYKLAEDLETDFMLFFNKIRNKEPKKQ</sequence>
<feature type="domain" description="Acyltransferase 3" evidence="2">
    <location>
        <begin position="6"/>
        <end position="324"/>
    </location>
</feature>
<feature type="transmembrane region" description="Helical" evidence="1">
    <location>
        <begin position="135"/>
        <end position="154"/>
    </location>
</feature>
<protein>
    <submittedName>
        <fullName evidence="4">Acyltransferase</fullName>
    </submittedName>
</protein>
<evidence type="ECO:0000256" key="1">
    <source>
        <dbReference type="SAM" id="Phobius"/>
    </source>
</evidence>
<dbReference type="Proteomes" id="UP001163328">
    <property type="component" value="Chromosome"/>
</dbReference>
<dbReference type="PANTHER" id="PTHR23028:SF53">
    <property type="entry name" value="ACYL_TRANSF_3 DOMAIN-CONTAINING PROTEIN"/>
    <property type="match status" value="1"/>
</dbReference>
<keyword evidence="5" id="KW-1185">Reference proteome</keyword>
<dbReference type="GO" id="GO:0016746">
    <property type="term" value="F:acyltransferase activity"/>
    <property type="evidence" value="ECO:0007669"/>
    <property type="project" value="UniProtKB-KW"/>
</dbReference>
<evidence type="ECO:0000313" key="5">
    <source>
        <dbReference type="Proteomes" id="UP001163328"/>
    </source>
</evidence>
<feature type="transmembrane region" description="Helical" evidence="1">
    <location>
        <begin position="75"/>
        <end position="94"/>
    </location>
</feature>
<feature type="transmembrane region" description="Helical" evidence="1">
    <location>
        <begin position="272"/>
        <end position="289"/>
    </location>
</feature>
<feature type="transmembrane region" description="Helical" evidence="1">
    <location>
        <begin position="12"/>
        <end position="29"/>
    </location>
</feature>
<dbReference type="InterPro" id="IPR050879">
    <property type="entry name" value="Acyltransferase_3"/>
</dbReference>
<feature type="transmembrane region" description="Helical" evidence="1">
    <location>
        <begin position="161"/>
        <end position="179"/>
    </location>
</feature>
<dbReference type="RefSeq" id="WP_264434047.1">
    <property type="nucleotide sequence ID" value="NZ_CP081495.1"/>
</dbReference>
<proteinExistence type="predicted"/>